<proteinExistence type="predicted"/>
<protein>
    <submittedName>
        <fullName evidence="2">Uncharacterized protein</fullName>
    </submittedName>
</protein>
<dbReference type="EMBL" id="QGKW02000276">
    <property type="protein sequence ID" value="KAF2608357.1"/>
    <property type="molecule type" value="Genomic_DNA"/>
</dbReference>
<reference evidence="2" key="1">
    <citation type="submission" date="2019-12" db="EMBL/GenBank/DDBJ databases">
        <title>Genome sequencing and annotation of Brassica cretica.</title>
        <authorList>
            <person name="Studholme D.J."/>
            <person name="Sarris P.F."/>
        </authorList>
    </citation>
    <scope>NUCLEOTIDE SEQUENCE</scope>
    <source>
        <strain evidence="2">PFS-001/15</strain>
        <tissue evidence="2">Leaf</tissue>
    </source>
</reference>
<name>A0A8S9LQN5_BRACR</name>
<accession>A0A8S9LQN5</accession>
<gene>
    <name evidence="2" type="ORF">F2Q68_00046616</name>
</gene>
<comment type="caution">
    <text evidence="2">The sequence shown here is derived from an EMBL/GenBank/DDBJ whole genome shotgun (WGS) entry which is preliminary data.</text>
</comment>
<feature type="region of interest" description="Disordered" evidence="1">
    <location>
        <begin position="1"/>
        <end position="21"/>
    </location>
</feature>
<dbReference type="Proteomes" id="UP000712281">
    <property type="component" value="Unassembled WGS sequence"/>
</dbReference>
<sequence>MLPLGGVSEVASTSDQLGDGVDKDERYALNIQDVKMNEDEITTDYPLPSYYKYYQQETNEFVRTIKTNSATSIILGQQTRYKDSYISIKRLELLPMMRPCLDTDVTIFGSGLLAKDDGSSWISLDGSLDGSDKLICFFLAVFL</sequence>
<evidence type="ECO:0000256" key="1">
    <source>
        <dbReference type="SAM" id="MobiDB-lite"/>
    </source>
</evidence>
<organism evidence="2 3">
    <name type="scientific">Brassica cretica</name>
    <name type="common">Mustard</name>
    <dbReference type="NCBI Taxonomy" id="69181"/>
    <lineage>
        <taxon>Eukaryota</taxon>
        <taxon>Viridiplantae</taxon>
        <taxon>Streptophyta</taxon>
        <taxon>Embryophyta</taxon>
        <taxon>Tracheophyta</taxon>
        <taxon>Spermatophyta</taxon>
        <taxon>Magnoliopsida</taxon>
        <taxon>eudicotyledons</taxon>
        <taxon>Gunneridae</taxon>
        <taxon>Pentapetalae</taxon>
        <taxon>rosids</taxon>
        <taxon>malvids</taxon>
        <taxon>Brassicales</taxon>
        <taxon>Brassicaceae</taxon>
        <taxon>Brassiceae</taxon>
        <taxon>Brassica</taxon>
    </lineage>
</organism>
<evidence type="ECO:0000313" key="3">
    <source>
        <dbReference type="Proteomes" id="UP000712281"/>
    </source>
</evidence>
<evidence type="ECO:0000313" key="2">
    <source>
        <dbReference type="EMBL" id="KAF2608357.1"/>
    </source>
</evidence>
<dbReference type="AlphaFoldDB" id="A0A8S9LQN5"/>